<dbReference type="InterPro" id="IPR050902">
    <property type="entry name" value="ABC_Transporter_SBP"/>
</dbReference>
<dbReference type="KEGG" id="rpc:RPC_3611"/>
<name>Q210P0_RHOPB</name>
<dbReference type="RefSeq" id="WP_011474029.1">
    <property type="nucleotide sequence ID" value="NC_007925.1"/>
</dbReference>
<organism evidence="2">
    <name type="scientific">Rhodopseudomonas palustris (strain BisB18)</name>
    <dbReference type="NCBI Taxonomy" id="316056"/>
    <lineage>
        <taxon>Bacteria</taxon>
        <taxon>Pseudomonadati</taxon>
        <taxon>Pseudomonadota</taxon>
        <taxon>Alphaproteobacteria</taxon>
        <taxon>Hyphomicrobiales</taxon>
        <taxon>Nitrobacteraceae</taxon>
        <taxon>Rhodopseudomonas</taxon>
    </lineage>
</organism>
<accession>Q210P0</accession>
<dbReference type="EMBL" id="CP000301">
    <property type="protein sequence ID" value="ABD89146.1"/>
    <property type="molecule type" value="Genomic_DNA"/>
</dbReference>
<dbReference type="eggNOG" id="COG0614">
    <property type="taxonomic scope" value="Bacteria"/>
</dbReference>
<dbReference type="STRING" id="316056.RPC_3611"/>
<dbReference type="Gene3D" id="3.40.50.1980">
    <property type="entry name" value="Nitrogenase molybdenum iron protein domain"/>
    <property type="match status" value="2"/>
</dbReference>
<evidence type="ECO:0000259" key="1">
    <source>
        <dbReference type="PROSITE" id="PS50983"/>
    </source>
</evidence>
<dbReference type="PANTHER" id="PTHR30535">
    <property type="entry name" value="VITAMIN B12-BINDING PROTEIN"/>
    <property type="match status" value="1"/>
</dbReference>
<feature type="domain" description="Fe/B12 periplasmic-binding" evidence="1">
    <location>
        <begin position="46"/>
        <end position="353"/>
    </location>
</feature>
<sequence length="380" mass="40202">MMRVRGRDAAARSIAALLLAFALALGGLIAPARADQPIEVTDVTGRSVTLAGPARKILLAEGRQIIALSLIHAAPVSVLAGWLGDFRKNDPETYALYRETFPQIDAVPVLGLGNDGTFSVEQAIAMQPDLAVLGVSFAPGGRANDVARQLEAAGIPVVFTDFFVAPFENTLRSLRILGRVTGRGAQAESYAAFYQAHMDRIAALLAHSAAPRPSILVETHAGISDCCHAPGAGNIGRFIAFAGGDSISASVSSAPSAQLGLEYVIAQNPQIYVGTGGAHLKSSGGLVIGPGFDAATIRERLAAVVARPGFAELRAVRERRVHGLFHNMLSTPLNLLVTEALAKWINPELMQEIDPDATMAEINARFLAVPMRGTYWIDLK</sequence>
<gene>
    <name evidence="2" type="ordered locus">RPC_3611</name>
</gene>
<dbReference type="HOGENOM" id="CLU_038034_5_0_5"/>
<reference evidence="2" key="1">
    <citation type="submission" date="2006-03" db="EMBL/GenBank/DDBJ databases">
        <title>Complete sequence of Rhodopseudomonas palustris BisB18.</title>
        <authorList>
            <consortium name="US DOE Joint Genome Institute"/>
            <person name="Copeland A."/>
            <person name="Lucas S."/>
            <person name="Lapidus A."/>
            <person name="Barry K."/>
            <person name="Detter J.C."/>
            <person name="Glavina del Rio T."/>
            <person name="Hammon N."/>
            <person name="Israni S."/>
            <person name="Dalin E."/>
            <person name="Tice H."/>
            <person name="Pitluck S."/>
            <person name="Chain P."/>
            <person name="Malfatti S."/>
            <person name="Shin M."/>
            <person name="Vergez L."/>
            <person name="Schmutz J."/>
            <person name="Larimer F."/>
            <person name="Land M."/>
            <person name="Hauser L."/>
            <person name="Pelletier D.A."/>
            <person name="Kyrpides N."/>
            <person name="Anderson I."/>
            <person name="Oda Y."/>
            <person name="Harwood C.S."/>
            <person name="Richardson P."/>
        </authorList>
    </citation>
    <scope>NUCLEOTIDE SEQUENCE [LARGE SCALE GENOMIC DNA]</scope>
    <source>
        <strain evidence="2">BisB18</strain>
    </source>
</reference>
<dbReference type="SUPFAM" id="SSF53807">
    <property type="entry name" value="Helical backbone' metal receptor"/>
    <property type="match status" value="1"/>
</dbReference>
<evidence type="ECO:0000313" key="2">
    <source>
        <dbReference type="EMBL" id="ABD89146.1"/>
    </source>
</evidence>
<dbReference type="AlphaFoldDB" id="Q210P0"/>
<dbReference type="PROSITE" id="PS50983">
    <property type="entry name" value="FE_B12_PBP"/>
    <property type="match status" value="1"/>
</dbReference>
<dbReference type="PANTHER" id="PTHR30535:SF34">
    <property type="entry name" value="MOLYBDATE-BINDING PROTEIN MOLA"/>
    <property type="match status" value="1"/>
</dbReference>
<dbReference type="Pfam" id="PF01497">
    <property type="entry name" value="Peripla_BP_2"/>
    <property type="match status" value="1"/>
</dbReference>
<proteinExistence type="predicted"/>
<dbReference type="InterPro" id="IPR002491">
    <property type="entry name" value="ABC_transptr_periplasmic_BD"/>
</dbReference>
<protein>
    <submittedName>
        <fullName evidence="2">Periplasmic binding protein</fullName>
    </submittedName>
</protein>